<dbReference type="EMBL" id="JAGSXH010000015">
    <property type="protein sequence ID" value="MBS2962726.1"/>
    <property type="molecule type" value="Genomic_DNA"/>
</dbReference>
<accession>A0A8J7WIC5</accession>
<sequence length="183" mass="19983">MSGRGGAAQNPLQGDFGEMWLEAVAAGCDILHGRPHTLDLEKADVELTIRGEFNGTYNPTVKVQVKTTDKLRRLDNGDFSYDLDMATYEVLRRDDHSIRRILAVIEVAPSGQRVRLHREGTLLVGHGRWASLEGSAASSNLTSQAVTLPASSTLDPDGLREMIHTFGVRTSTPVPAYDPWGEA</sequence>
<dbReference type="InterPro" id="IPR025375">
    <property type="entry name" value="DUF4365"/>
</dbReference>
<keyword evidence="3" id="KW-1185">Reference proteome</keyword>
<dbReference type="Pfam" id="PF14280">
    <property type="entry name" value="DUF4365"/>
    <property type="match status" value="1"/>
</dbReference>
<evidence type="ECO:0000313" key="2">
    <source>
        <dbReference type="EMBL" id="MBS2962726.1"/>
    </source>
</evidence>
<dbReference type="Proteomes" id="UP000677913">
    <property type="component" value="Unassembled WGS sequence"/>
</dbReference>
<feature type="domain" description="DUF4365" evidence="1">
    <location>
        <begin position="34"/>
        <end position="164"/>
    </location>
</feature>
<reference evidence="2" key="1">
    <citation type="submission" date="2021-04" db="EMBL/GenBank/DDBJ databases">
        <title>Genome based classification of Actinospica acidithermotolerans sp. nov., an actinobacterium isolated from an Indonesian hot spring.</title>
        <authorList>
            <person name="Kusuma A.B."/>
            <person name="Putra K.E."/>
            <person name="Nafisah S."/>
            <person name="Loh J."/>
            <person name="Nouioui I."/>
            <person name="Goodfellow M."/>
        </authorList>
    </citation>
    <scope>NUCLEOTIDE SEQUENCE</scope>
    <source>
        <strain evidence="2">DSM 45618</strain>
    </source>
</reference>
<proteinExistence type="predicted"/>
<organism evidence="2 3">
    <name type="scientific">Actinocrinis puniceicyclus</name>
    <dbReference type="NCBI Taxonomy" id="977794"/>
    <lineage>
        <taxon>Bacteria</taxon>
        <taxon>Bacillati</taxon>
        <taxon>Actinomycetota</taxon>
        <taxon>Actinomycetes</taxon>
        <taxon>Catenulisporales</taxon>
        <taxon>Actinospicaceae</taxon>
        <taxon>Actinocrinis</taxon>
    </lineage>
</organism>
<comment type="caution">
    <text evidence="2">The sequence shown here is derived from an EMBL/GenBank/DDBJ whole genome shotgun (WGS) entry which is preliminary data.</text>
</comment>
<dbReference type="AlphaFoldDB" id="A0A8J7WIC5"/>
<name>A0A8J7WIC5_9ACTN</name>
<gene>
    <name evidence="2" type="ORF">KGA66_06695</name>
</gene>
<evidence type="ECO:0000313" key="3">
    <source>
        <dbReference type="Proteomes" id="UP000677913"/>
    </source>
</evidence>
<protein>
    <submittedName>
        <fullName evidence="2">DUF4365 domain-containing protein</fullName>
    </submittedName>
</protein>
<dbReference type="RefSeq" id="WP_211465713.1">
    <property type="nucleotide sequence ID" value="NZ_JAGSXH010000015.1"/>
</dbReference>
<evidence type="ECO:0000259" key="1">
    <source>
        <dbReference type="Pfam" id="PF14280"/>
    </source>
</evidence>